<dbReference type="Proteomes" id="UP000541444">
    <property type="component" value="Unassembled WGS sequence"/>
</dbReference>
<evidence type="ECO:0000313" key="2">
    <source>
        <dbReference type="Proteomes" id="UP000541444"/>
    </source>
</evidence>
<gene>
    <name evidence="1" type="ORF">GIB67_016197</name>
</gene>
<proteinExistence type="predicted"/>
<keyword evidence="2" id="KW-1185">Reference proteome</keyword>
<sequence length="88" mass="10095">QTNLIPPNHLPFSRILLLLTYLYLNYLRQGAKLEENYPGRCPRLDARWIKSERQIKAGVSPTLRCSSRALKGWSLIFQKSGQVGPRAE</sequence>
<protein>
    <submittedName>
        <fullName evidence="1">Uncharacterized protein</fullName>
    </submittedName>
</protein>
<dbReference type="EMBL" id="JACGCM010002030">
    <property type="protein sequence ID" value="KAF6145748.1"/>
    <property type="molecule type" value="Genomic_DNA"/>
</dbReference>
<reference evidence="1 2" key="1">
    <citation type="journal article" date="2020" name="IScience">
        <title>Genome Sequencing of the Endangered Kingdonia uniflora (Circaeasteraceae, Ranunculales) Reveals Potential Mechanisms of Evolutionary Specialization.</title>
        <authorList>
            <person name="Sun Y."/>
            <person name="Deng T."/>
            <person name="Zhang A."/>
            <person name="Moore M.J."/>
            <person name="Landis J.B."/>
            <person name="Lin N."/>
            <person name="Zhang H."/>
            <person name="Zhang X."/>
            <person name="Huang J."/>
            <person name="Zhang X."/>
            <person name="Sun H."/>
            <person name="Wang H."/>
        </authorList>
    </citation>
    <scope>NUCLEOTIDE SEQUENCE [LARGE SCALE GENOMIC DNA]</scope>
    <source>
        <strain evidence="1">TB1705</strain>
        <tissue evidence="1">Leaf</tissue>
    </source>
</reference>
<evidence type="ECO:0000313" key="1">
    <source>
        <dbReference type="EMBL" id="KAF6145748.1"/>
    </source>
</evidence>
<organism evidence="1 2">
    <name type="scientific">Kingdonia uniflora</name>
    <dbReference type="NCBI Taxonomy" id="39325"/>
    <lineage>
        <taxon>Eukaryota</taxon>
        <taxon>Viridiplantae</taxon>
        <taxon>Streptophyta</taxon>
        <taxon>Embryophyta</taxon>
        <taxon>Tracheophyta</taxon>
        <taxon>Spermatophyta</taxon>
        <taxon>Magnoliopsida</taxon>
        <taxon>Ranunculales</taxon>
        <taxon>Circaeasteraceae</taxon>
        <taxon>Kingdonia</taxon>
    </lineage>
</organism>
<dbReference type="AlphaFoldDB" id="A0A7J7LT66"/>
<feature type="non-terminal residue" evidence="1">
    <location>
        <position position="88"/>
    </location>
</feature>
<accession>A0A7J7LT66</accession>
<name>A0A7J7LT66_9MAGN</name>
<comment type="caution">
    <text evidence="1">The sequence shown here is derived from an EMBL/GenBank/DDBJ whole genome shotgun (WGS) entry which is preliminary data.</text>
</comment>